<dbReference type="Pfam" id="PF00320">
    <property type="entry name" value="GATA"/>
    <property type="match status" value="1"/>
</dbReference>
<evidence type="ECO:0000259" key="12">
    <source>
        <dbReference type="PROSITE" id="PS50114"/>
    </source>
</evidence>
<feature type="region of interest" description="Disordered" evidence="11">
    <location>
        <begin position="305"/>
        <end position="394"/>
    </location>
</feature>
<gene>
    <name evidence="15" type="ORF">AB6A40_007845</name>
</gene>
<keyword evidence="3" id="KW-0479">Metal-binding</keyword>
<feature type="domain" description="ELM2" evidence="13">
    <location>
        <begin position="50"/>
        <end position="151"/>
    </location>
</feature>
<evidence type="ECO:0000256" key="11">
    <source>
        <dbReference type="SAM" id="MobiDB-lite"/>
    </source>
</evidence>
<evidence type="ECO:0000256" key="5">
    <source>
        <dbReference type="ARBA" id="ARBA00022833"/>
    </source>
</evidence>
<accession>A0ABD6EPD8</accession>
<evidence type="ECO:0000256" key="4">
    <source>
        <dbReference type="ARBA" id="ARBA00022771"/>
    </source>
</evidence>
<dbReference type="GO" id="GO:0003677">
    <property type="term" value="F:DNA binding"/>
    <property type="evidence" value="ECO:0007669"/>
    <property type="project" value="UniProtKB-KW"/>
</dbReference>
<dbReference type="Gene3D" id="3.30.50.10">
    <property type="entry name" value="Erythroid Transcription Factor GATA-1, subunit A"/>
    <property type="match status" value="1"/>
</dbReference>
<comment type="caution">
    <text evidence="15">The sequence shown here is derived from an EMBL/GenBank/DDBJ whole genome shotgun (WGS) entry which is preliminary data.</text>
</comment>
<evidence type="ECO:0000256" key="6">
    <source>
        <dbReference type="ARBA" id="ARBA00023015"/>
    </source>
</evidence>
<dbReference type="InterPro" id="IPR009057">
    <property type="entry name" value="Homeodomain-like_sf"/>
</dbReference>
<feature type="domain" description="GATA-type" evidence="12">
    <location>
        <begin position="263"/>
        <end position="317"/>
    </location>
</feature>
<keyword evidence="8" id="KW-0804">Transcription</keyword>
<feature type="compositionally biased region" description="Polar residues" evidence="11">
    <location>
        <begin position="219"/>
        <end position="240"/>
    </location>
</feature>
<dbReference type="SMART" id="SM00401">
    <property type="entry name" value="ZnF_GATA"/>
    <property type="match status" value="1"/>
</dbReference>
<evidence type="ECO:0000256" key="10">
    <source>
        <dbReference type="PROSITE-ProRule" id="PRU00094"/>
    </source>
</evidence>
<evidence type="ECO:0000256" key="8">
    <source>
        <dbReference type="ARBA" id="ARBA00023163"/>
    </source>
</evidence>
<name>A0ABD6EPD8_9BILA</name>
<dbReference type="InterPro" id="IPR017884">
    <property type="entry name" value="SANT_dom"/>
</dbReference>
<dbReference type="PANTHER" id="PTHR10865">
    <property type="entry name" value="METASTASIS-ASSOCIATED PROTEIN AND MESODERM INDUCTION EARLY RESPONSE PROTEIN"/>
    <property type="match status" value="1"/>
</dbReference>
<keyword evidence="9" id="KW-0539">Nucleus</keyword>
<dbReference type="Gene3D" id="4.10.1240.50">
    <property type="match status" value="1"/>
</dbReference>
<dbReference type="SMART" id="SM00717">
    <property type="entry name" value="SANT"/>
    <property type="match status" value="1"/>
</dbReference>
<dbReference type="PANTHER" id="PTHR10865:SF29">
    <property type="entry name" value="METASTASIS ASSOCIATED 1-LIKE, ISOFORM D"/>
    <property type="match status" value="1"/>
</dbReference>
<dbReference type="EMBL" id="JBGFUD010006666">
    <property type="protein sequence ID" value="MFH4981136.1"/>
    <property type="molecule type" value="Genomic_DNA"/>
</dbReference>
<comment type="subcellular location">
    <subcellularLocation>
        <location evidence="1">Nucleus</location>
    </subcellularLocation>
</comment>
<dbReference type="CDD" id="cd00202">
    <property type="entry name" value="ZnF_GATA"/>
    <property type="match status" value="1"/>
</dbReference>
<evidence type="ECO:0000313" key="16">
    <source>
        <dbReference type="Proteomes" id="UP001608902"/>
    </source>
</evidence>
<dbReference type="GO" id="GO:0005634">
    <property type="term" value="C:nucleus"/>
    <property type="evidence" value="ECO:0007669"/>
    <property type="project" value="UniProtKB-SubCell"/>
</dbReference>
<dbReference type="Gene3D" id="1.10.10.60">
    <property type="entry name" value="Homeodomain-like"/>
    <property type="match status" value="1"/>
</dbReference>
<feature type="compositionally biased region" description="Basic and acidic residues" evidence="11">
    <location>
        <begin position="338"/>
        <end position="353"/>
    </location>
</feature>
<protein>
    <submittedName>
        <fullName evidence="15">Uncharacterized protein</fullName>
    </submittedName>
</protein>
<keyword evidence="16" id="KW-1185">Reference proteome</keyword>
<feature type="region of interest" description="Disordered" evidence="11">
    <location>
        <begin position="217"/>
        <end position="244"/>
    </location>
</feature>
<keyword evidence="6" id="KW-0805">Transcription regulation</keyword>
<dbReference type="InterPro" id="IPR000949">
    <property type="entry name" value="ELM2_dom"/>
</dbReference>
<organism evidence="15 16">
    <name type="scientific">Gnathostoma spinigerum</name>
    <dbReference type="NCBI Taxonomy" id="75299"/>
    <lineage>
        <taxon>Eukaryota</taxon>
        <taxon>Metazoa</taxon>
        <taxon>Ecdysozoa</taxon>
        <taxon>Nematoda</taxon>
        <taxon>Chromadorea</taxon>
        <taxon>Rhabditida</taxon>
        <taxon>Spirurina</taxon>
        <taxon>Gnathostomatomorpha</taxon>
        <taxon>Gnathostomatoidea</taxon>
        <taxon>Gnathostomatidae</taxon>
        <taxon>Gnathostoma</taxon>
    </lineage>
</organism>
<reference evidence="15 16" key="1">
    <citation type="submission" date="2024-08" db="EMBL/GenBank/DDBJ databases">
        <title>Gnathostoma spinigerum genome.</title>
        <authorList>
            <person name="Gonzalez-Bertolin B."/>
            <person name="Monzon S."/>
            <person name="Zaballos A."/>
            <person name="Jimenez P."/>
            <person name="Dekumyoy P."/>
            <person name="Varona S."/>
            <person name="Cuesta I."/>
            <person name="Sumanam S."/>
            <person name="Adisakwattana P."/>
            <person name="Gasser R.B."/>
            <person name="Hernandez-Gonzalez A."/>
            <person name="Young N.D."/>
            <person name="Perteguer M.J."/>
        </authorList>
    </citation>
    <scope>NUCLEOTIDE SEQUENCE [LARGE SCALE GENOMIC DNA]</scope>
    <source>
        <strain evidence="15">AL3</strain>
        <tissue evidence="15">Liver</tissue>
    </source>
</reference>
<evidence type="ECO:0000256" key="3">
    <source>
        <dbReference type="ARBA" id="ARBA00022723"/>
    </source>
</evidence>
<dbReference type="SUPFAM" id="SSF46689">
    <property type="entry name" value="Homeodomain-like"/>
    <property type="match status" value="1"/>
</dbReference>
<dbReference type="InterPro" id="IPR013088">
    <property type="entry name" value="Znf_NHR/GATA"/>
</dbReference>
<dbReference type="SUPFAM" id="SSF57716">
    <property type="entry name" value="Glucocorticoid receptor-like (DNA-binding domain)"/>
    <property type="match status" value="1"/>
</dbReference>
<dbReference type="PROSITE" id="PS51293">
    <property type="entry name" value="SANT"/>
    <property type="match status" value="1"/>
</dbReference>
<proteinExistence type="predicted"/>
<evidence type="ECO:0000256" key="9">
    <source>
        <dbReference type="ARBA" id="ARBA00023242"/>
    </source>
</evidence>
<dbReference type="InterPro" id="IPR001005">
    <property type="entry name" value="SANT/Myb"/>
</dbReference>
<evidence type="ECO:0000313" key="15">
    <source>
        <dbReference type="EMBL" id="MFH4981136.1"/>
    </source>
</evidence>
<evidence type="ECO:0000259" key="14">
    <source>
        <dbReference type="PROSITE" id="PS51293"/>
    </source>
</evidence>
<sequence length="394" mass="44880">MGNLIRGKCTVRLLKDVCALSECDIQSKPDTFYSCLIYNPENSRLASVQGEIRVGGSYQAKVTPMLVGSAVDEPDRDESVWRPGYISEESENVYKKAACSFRMFAMVKHDSITPMERTFYTGDRCMHDAIVTLHKCGYNVTYAIEAMNKNDEHIVATTNFMSAEDAKKFARGIKMYGKNFLKIKKELLPHHSRAELVQFYYGWKKTRDWTRPKALARQRNATTATYRRPKVNQQKVSRPGSTDLADYASASETEMDELENDGRAAAYACHHCYSPKSKDWHHSGRDRQLLCTDCRVFFKKYGQLRPVDRPSTVPPSLHKPKSPANIEEEESGVRTRAGKKEWRRTPSDGEKKNGTSPNSKNSADDESDRKQRNGKRKRNHANTPEHVSHILISD</sequence>
<dbReference type="InterPro" id="IPR000679">
    <property type="entry name" value="Znf_GATA"/>
</dbReference>
<evidence type="ECO:0000259" key="13">
    <source>
        <dbReference type="PROSITE" id="PS51156"/>
    </source>
</evidence>
<evidence type="ECO:0000256" key="1">
    <source>
        <dbReference type="ARBA" id="ARBA00004123"/>
    </source>
</evidence>
<keyword evidence="7" id="KW-0238">DNA-binding</keyword>
<evidence type="ECO:0000256" key="2">
    <source>
        <dbReference type="ARBA" id="ARBA00022491"/>
    </source>
</evidence>
<dbReference type="Pfam" id="PF01448">
    <property type="entry name" value="ELM2"/>
    <property type="match status" value="1"/>
</dbReference>
<dbReference type="AlphaFoldDB" id="A0ABD6EPD8"/>
<keyword evidence="4 10" id="KW-0863">Zinc-finger</keyword>
<dbReference type="PROSITE" id="PS51156">
    <property type="entry name" value="ELM2"/>
    <property type="match status" value="1"/>
</dbReference>
<keyword evidence="2" id="KW-0678">Repressor</keyword>
<dbReference type="PROSITE" id="PS50114">
    <property type="entry name" value="GATA_ZN_FINGER_2"/>
    <property type="match status" value="1"/>
</dbReference>
<feature type="domain" description="SANT" evidence="14">
    <location>
        <begin position="162"/>
        <end position="208"/>
    </location>
</feature>
<dbReference type="SMART" id="SM01189">
    <property type="entry name" value="ELM2"/>
    <property type="match status" value="1"/>
</dbReference>
<dbReference type="FunFam" id="1.10.10.60:FF:000012">
    <property type="entry name" value="Metastasis-associated 1 family, member 3"/>
    <property type="match status" value="1"/>
</dbReference>
<dbReference type="Proteomes" id="UP001608902">
    <property type="component" value="Unassembled WGS sequence"/>
</dbReference>
<dbReference type="GO" id="GO:0008270">
    <property type="term" value="F:zinc ion binding"/>
    <property type="evidence" value="ECO:0007669"/>
    <property type="project" value="UniProtKB-KW"/>
</dbReference>
<dbReference type="CDD" id="cd11661">
    <property type="entry name" value="SANT_MTA3_like"/>
    <property type="match status" value="1"/>
</dbReference>
<dbReference type="InterPro" id="IPR040138">
    <property type="entry name" value="MIER/MTA"/>
</dbReference>
<keyword evidence="5" id="KW-0862">Zinc</keyword>
<evidence type="ECO:0000256" key="7">
    <source>
        <dbReference type="ARBA" id="ARBA00023125"/>
    </source>
</evidence>